<dbReference type="Pfam" id="PF10282">
    <property type="entry name" value="Lactonase"/>
    <property type="match status" value="1"/>
</dbReference>
<organism evidence="3">
    <name type="scientific">Salpingoeca rosetta (strain ATCC 50818 / BSB-021)</name>
    <dbReference type="NCBI Taxonomy" id="946362"/>
    <lineage>
        <taxon>Eukaryota</taxon>
        <taxon>Choanoflagellata</taxon>
        <taxon>Craspedida</taxon>
        <taxon>Salpingoecidae</taxon>
        <taxon>Salpingoeca</taxon>
    </lineage>
</organism>
<dbReference type="InParanoid" id="F2U6F8"/>
<reference evidence="2" key="1">
    <citation type="submission" date="2009-08" db="EMBL/GenBank/DDBJ databases">
        <title>Annotation of Salpingoeca rosetta.</title>
        <authorList>
            <consortium name="The Broad Institute Genome Sequencing Platform"/>
            <person name="Russ C."/>
            <person name="Cuomo C."/>
            <person name="Burger G."/>
            <person name="Gray M.W."/>
            <person name="Holland P.W.H."/>
            <person name="King N."/>
            <person name="Lang F.B.F."/>
            <person name="Roger A.J."/>
            <person name="Ruiz-Trillo I."/>
            <person name="Young S.K."/>
            <person name="Zeng Q."/>
            <person name="Gargeya S."/>
            <person name="Alvarado L."/>
            <person name="Berlin A."/>
            <person name="Chapman S.B."/>
            <person name="Chen Z."/>
            <person name="Freedman E."/>
            <person name="Gellesch M."/>
            <person name="Goldberg J."/>
            <person name="Griggs A."/>
            <person name="Gujja S."/>
            <person name="Heilman E."/>
            <person name="Heiman D."/>
            <person name="Howarth C."/>
            <person name="Mehta T."/>
            <person name="Neiman D."/>
            <person name="Pearson M."/>
            <person name="Roberts A."/>
            <person name="Saif S."/>
            <person name="Shea T."/>
            <person name="Shenoy N."/>
            <person name="Sisk P."/>
            <person name="Stolte C."/>
            <person name="Sykes S."/>
            <person name="White J."/>
            <person name="Yandava C."/>
            <person name="Haas B."/>
            <person name="Nusbaum C."/>
            <person name="Birren B."/>
        </authorList>
    </citation>
    <scope>NUCLEOTIDE SEQUENCE [LARGE SCALE GENOMIC DNA]</scope>
    <source>
        <strain evidence="2">ATCC 50818</strain>
    </source>
</reference>
<dbReference type="OrthoDB" id="9972196at2759"/>
<evidence type="ECO:0000313" key="2">
    <source>
        <dbReference type="EMBL" id="EGD83099.1"/>
    </source>
</evidence>
<evidence type="ECO:0008006" key="4">
    <source>
        <dbReference type="Google" id="ProtNLM"/>
    </source>
</evidence>
<dbReference type="GO" id="GO:0017057">
    <property type="term" value="F:6-phosphogluconolactonase activity"/>
    <property type="evidence" value="ECO:0007669"/>
    <property type="project" value="TreeGrafter"/>
</dbReference>
<protein>
    <recommendedName>
        <fullName evidence="4">6-phosphogluconolactonase</fullName>
    </recommendedName>
</protein>
<dbReference type="GeneID" id="16076044"/>
<dbReference type="Gene3D" id="2.130.10.10">
    <property type="entry name" value="YVTN repeat-like/Quinoprotein amine dehydrogenase"/>
    <property type="match status" value="1"/>
</dbReference>
<dbReference type="InterPro" id="IPR050282">
    <property type="entry name" value="Cycloisomerase_2"/>
</dbReference>
<sequence length="369" mass="39261">MADELLVAVGCGTGHVHVVGCSQKGADAKLALKASTLLAKRPMFAAPLDSTHMITVSQQLSDDDTTQGALLSVAFDEESGATRELCRVPTGGKGPCHVSVSPNHRWCFVTNYETGHISCCGLDKATFKLTAPLCTVRQGPDDYTGKGRQDGSHPHQAVASRDSAHVYICDLGTDSVNRFKVSEEGQLVFVDALQVRPGAGPRHLAFHPTLPVAYVLHELDNGVTVAAVTPDGRLTIAQVVDACVPGDYDAPPPFEFYTANNHAAEVVVSADGNIVICTNRGHDSLAIFHVNQGTGQLSLTSHVFTKGALPWHAAFVTQDLLAVTTQFDKGLKGGGFLELYRLQQDGGDQTTLRFVDALPIEEPLCAVPL</sequence>
<keyword evidence="3" id="KW-1185">Reference proteome</keyword>
<dbReference type="PANTHER" id="PTHR30344">
    <property type="entry name" value="6-PHOSPHOGLUCONOLACTONASE-RELATED"/>
    <property type="match status" value="1"/>
</dbReference>
<evidence type="ECO:0000256" key="1">
    <source>
        <dbReference type="ARBA" id="ARBA00005564"/>
    </source>
</evidence>
<dbReference type="SUPFAM" id="SSF51004">
    <property type="entry name" value="C-terminal (heme d1) domain of cytochrome cd1-nitrite reductase"/>
    <property type="match status" value="1"/>
</dbReference>
<accession>F2U6F8</accession>
<dbReference type="InterPro" id="IPR011048">
    <property type="entry name" value="Haem_d1_sf"/>
</dbReference>
<dbReference type="AlphaFoldDB" id="F2U6F8"/>
<dbReference type="InterPro" id="IPR019405">
    <property type="entry name" value="Lactonase_7-beta_prop"/>
</dbReference>
<evidence type="ECO:0000313" key="3">
    <source>
        <dbReference type="Proteomes" id="UP000007799"/>
    </source>
</evidence>
<proteinExistence type="inferred from homology"/>
<dbReference type="RefSeq" id="XP_004995463.1">
    <property type="nucleotide sequence ID" value="XM_004995406.1"/>
</dbReference>
<dbReference type="EMBL" id="GL832962">
    <property type="protein sequence ID" value="EGD83099.1"/>
    <property type="molecule type" value="Genomic_DNA"/>
</dbReference>
<dbReference type="PANTHER" id="PTHR30344:SF1">
    <property type="entry name" value="6-PHOSPHOGLUCONOLACTONASE"/>
    <property type="match status" value="1"/>
</dbReference>
<name>F2U6F8_SALR5</name>
<comment type="similarity">
    <text evidence="1">Belongs to the cycloisomerase 2 family.</text>
</comment>
<dbReference type="InterPro" id="IPR015943">
    <property type="entry name" value="WD40/YVTN_repeat-like_dom_sf"/>
</dbReference>
<dbReference type="Proteomes" id="UP000007799">
    <property type="component" value="Unassembled WGS sequence"/>
</dbReference>
<dbReference type="KEGG" id="sre:PTSG_03739"/>
<gene>
    <name evidence="2" type="ORF">PTSG_03739</name>
</gene>